<dbReference type="Proteomes" id="UP000305067">
    <property type="component" value="Unassembled WGS sequence"/>
</dbReference>
<proteinExistence type="predicted"/>
<organism evidence="1 2">
    <name type="scientific">Pterulicium gracile</name>
    <dbReference type="NCBI Taxonomy" id="1884261"/>
    <lineage>
        <taxon>Eukaryota</taxon>
        <taxon>Fungi</taxon>
        <taxon>Dikarya</taxon>
        <taxon>Basidiomycota</taxon>
        <taxon>Agaricomycotina</taxon>
        <taxon>Agaricomycetes</taxon>
        <taxon>Agaricomycetidae</taxon>
        <taxon>Agaricales</taxon>
        <taxon>Pleurotineae</taxon>
        <taxon>Pterulaceae</taxon>
        <taxon>Pterulicium</taxon>
    </lineage>
</organism>
<dbReference type="AlphaFoldDB" id="A0A5C3QSF4"/>
<name>A0A5C3QSF4_9AGAR</name>
<accession>A0A5C3QSF4</accession>
<protein>
    <submittedName>
        <fullName evidence="1">Uncharacterized protein</fullName>
    </submittedName>
</protein>
<keyword evidence="2" id="KW-1185">Reference proteome</keyword>
<evidence type="ECO:0000313" key="2">
    <source>
        <dbReference type="Proteomes" id="UP000305067"/>
    </source>
</evidence>
<reference evidence="1 2" key="1">
    <citation type="journal article" date="2019" name="Nat. Ecol. Evol.">
        <title>Megaphylogeny resolves global patterns of mushroom evolution.</title>
        <authorList>
            <person name="Varga T."/>
            <person name="Krizsan K."/>
            <person name="Foldi C."/>
            <person name="Dima B."/>
            <person name="Sanchez-Garcia M."/>
            <person name="Sanchez-Ramirez S."/>
            <person name="Szollosi G.J."/>
            <person name="Szarkandi J.G."/>
            <person name="Papp V."/>
            <person name="Albert L."/>
            <person name="Andreopoulos W."/>
            <person name="Angelini C."/>
            <person name="Antonin V."/>
            <person name="Barry K.W."/>
            <person name="Bougher N.L."/>
            <person name="Buchanan P."/>
            <person name="Buyck B."/>
            <person name="Bense V."/>
            <person name="Catcheside P."/>
            <person name="Chovatia M."/>
            <person name="Cooper J."/>
            <person name="Damon W."/>
            <person name="Desjardin D."/>
            <person name="Finy P."/>
            <person name="Geml J."/>
            <person name="Haridas S."/>
            <person name="Hughes K."/>
            <person name="Justo A."/>
            <person name="Karasinski D."/>
            <person name="Kautmanova I."/>
            <person name="Kiss B."/>
            <person name="Kocsube S."/>
            <person name="Kotiranta H."/>
            <person name="LaButti K.M."/>
            <person name="Lechner B.E."/>
            <person name="Liimatainen K."/>
            <person name="Lipzen A."/>
            <person name="Lukacs Z."/>
            <person name="Mihaltcheva S."/>
            <person name="Morgado L.N."/>
            <person name="Niskanen T."/>
            <person name="Noordeloos M.E."/>
            <person name="Ohm R.A."/>
            <person name="Ortiz-Santana B."/>
            <person name="Ovrebo C."/>
            <person name="Racz N."/>
            <person name="Riley R."/>
            <person name="Savchenko A."/>
            <person name="Shiryaev A."/>
            <person name="Soop K."/>
            <person name="Spirin V."/>
            <person name="Szebenyi C."/>
            <person name="Tomsovsky M."/>
            <person name="Tulloss R.E."/>
            <person name="Uehling J."/>
            <person name="Grigoriev I.V."/>
            <person name="Vagvolgyi C."/>
            <person name="Papp T."/>
            <person name="Martin F.M."/>
            <person name="Miettinen O."/>
            <person name="Hibbett D.S."/>
            <person name="Nagy L.G."/>
        </authorList>
    </citation>
    <scope>NUCLEOTIDE SEQUENCE [LARGE SCALE GENOMIC DNA]</scope>
    <source>
        <strain evidence="1 2">CBS 309.79</strain>
    </source>
</reference>
<gene>
    <name evidence="1" type="ORF">BDV98DRAFT_278065</name>
</gene>
<dbReference type="EMBL" id="ML178817">
    <property type="protein sequence ID" value="TFL04905.1"/>
    <property type="molecule type" value="Genomic_DNA"/>
</dbReference>
<sequence length="190" mass="21540">MILSTTFIDTQPNASFSIRSIKSSNADLLDPCIDVLANAMTHVENAIQSQGHVLRNDESFSAFVVVWAFSFFCKEELASLMKRWTRCSCTLKQSARLTSFHTHKSRRISDKEAEDRMCQFTDSIFNVLMGLAFDLPDSPFRARRMLLPEGPDHTSPEAGLMGWHRKDVYLHALTRFLAFCPLTLARSCIS</sequence>
<evidence type="ECO:0000313" key="1">
    <source>
        <dbReference type="EMBL" id="TFL04905.1"/>
    </source>
</evidence>